<accession>A0A1H6UI88</accession>
<evidence type="ECO:0000259" key="3">
    <source>
        <dbReference type="PROSITE" id="PS50110"/>
    </source>
</evidence>
<dbReference type="OrthoDB" id="9797243at2"/>
<organism evidence="4 5">
    <name type="scientific">Frateuria terrea</name>
    <dbReference type="NCBI Taxonomy" id="529704"/>
    <lineage>
        <taxon>Bacteria</taxon>
        <taxon>Pseudomonadati</taxon>
        <taxon>Pseudomonadota</taxon>
        <taxon>Gammaproteobacteria</taxon>
        <taxon>Lysobacterales</taxon>
        <taxon>Rhodanobacteraceae</taxon>
        <taxon>Frateuria</taxon>
    </lineage>
</organism>
<dbReference type="Pfam" id="PF00072">
    <property type="entry name" value="Response_reg"/>
    <property type="match status" value="1"/>
</dbReference>
<feature type="modified residue" description="4-aspartylphosphate" evidence="2">
    <location>
        <position position="52"/>
    </location>
</feature>
<dbReference type="AlphaFoldDB" id="A0A1H6UI88"/>
<name>A0A1H6UI88_9GAMM</name>
<evidence type="ECO:0000256" key="2">
    <source>
        <dbReference type="PROSITE-ProRule" id="PRU00169"/>
    </source>
</evidence>
<dbReference type="STRING" id="529704.SAMN02927913_1687"/>
<sequence>MLRVLLVEDEPDVALVAATVLEDAGYHVTVASDGHEGLEIALQEQPELVVTDFMMPRLDGLEMIERLRLAGFERPIILATAIPEDHLPHHPAYDAYLAKPYGTRELLALVEAFRTQLGF</sequence>
<dbReference type="PANTHER" id="PTHR44591:SF3">
    <property type="entry name" value="RESPONSE REGULATORY DOMAIN-CONTAINING PROTEIN"/>
    <property type="match status" value="1"/>
</dbReference>
<protein>
    <submittedName>
        <fullName evidence="4">Response regulator receiver domain-containing protein</fullName>
    </submittedName>
</protein>
<dbReference type="RefSeq" id="WP_091335887.1">
    <property type="nucleotide sequence ID" value="NZ_FNYC01000003.1"/>
</dbReference>
<gene>
    <name evidence="4" type="ORF">SAMN04487997_2040</name>
</gene>
<dbReference type="PROSITE" id="PS50110">
    <property type="entry name" value="RESPONSE_REGULATORY"/>
    <property type="match status" value="1"/>
</dbReference>
<dbReference type="SMART" id="SM00448">
    <property type="entry name" value="REC"/>
    <property type="match status" value="1"/>
</dbReference>
<dbReference type="InterPro" id="IPR011006">
    <property type="entry name" value="CheY-like_superfamily"/>
</dbReference>
<dbReference type="EMBL" id="FNYC01000003">
    <property type="protein sequence ID" value="SEI91979.1"/>
    <property type="molecule type" value="Genomic_DNA"/>
</dbReference>
<dbReference type="SUPFAM" id="SSF52172">
    <property type="entry name" value="CheY-like"/>
    <property type="match status" value="1"/>
</dbReference>
<evidence type="ECO:0000313" key="5">
    <source>
        <dbReference type="Proteomes" id="UP000199420"/>
    </source>
</evidence>
<proteinExistence type="predicted"/>
<evidence type="ECO:0000313" key="4">
    <source>
        <dbReference type="EMBL" id="SEI91979.1"/>
    </source>
</evidence>
<dbReference type="Gene3D" id="3.40.50.2300">
    <property type="match status" value="1"/>
</dbReference>
<feature type="domain" description="Response regulatory" evidence="3">
    <location>
        <begin position="3"/>
        <end position="114"/>
    </location>
</feature>
<keyword evidence="5" id="KW-1185">Reference proteome</keyword>
<dbReference type="InterPro" id="IPR050595">
    <property type="entry name" value="Bact_response_regulator"/>
</dbReference>
<dbReference type="GO" id="GO:0000160">
    <property type="term" value="P:phosphorelay signal transduction system"/>
    <property type="evidence" value="ECO:0007669"/>
    <property type="project" value="InterPro"/>
</dbReference>
<dbReference type="Proteomes" id="UP000199420">
    <property type="component" value="Unassembled WGS sequence"/>
</dbReference>
<dbReference type="InterPro" id="IPR001789">
    <property type="entry name" value="Sig_transdc_resp-reg_receiver"/>
</dbReference>
<keyword evidence="1 2" id="KW-0597">Phosphoprotein</keyword>
<dbReference type="PANTHER" id="PTHR44591">
    <property type="entry name" value="STRESS RESPONSE REGULATOR PROTEIN 1"/>
    <property type="match status" value="1"/>
</dbReference>
<evidence type="ECO:0000256" key="1">
    <source>
        <dbReference type="ARBA" id="ARBA00022553"/>
    </source>
</evidence>
<reference evidence="4 5" key="1">
    <citation type="submission" date="2016-10" db="EMBL/GenBank/DDBJ databases">
        <authorList>
            <person name="de Groot N.N."/>
        </authorList>
    </citation>
    <scope>NUCLEOTIDE SEQUENCE [LARGE SCALE GENOMIC DNA]</scope>
    <source>
        <strain evidence="4 5">DSM 26515</strain>
    </source>
</reference>